<feature type="region of interest" description="Disordered" evidence="1">
    <location>
        <begin position="61"/>
        <end position="86"/>
    </location>
</feature>
<dbReference type="Gramene" id="BGIOSGA012037-TA">
    <property type="protein sequence ID" value="BGIOSGA012037-PA"/>
    <property type="gene ID" value="BGIOSGA012037"/>
</dbReference>
<dbReference type="HOGENOM" id="CLU_1002524_0_0_1"/>
<protein>
    <submittedName>
        <fullName evidence="2">Uncharacterized protein</fullName>
    </submittedName>
</protein>
<evidence type="ECO:0000313" key="2">
    <source>
        <dbReference type="EMBL" id="EEC74677.1"/>
    </source>
</evidence>
<feature type="region of interest" description="Disordered" evidence="1">
    <location>
        <begin position="210"/>
        <end position="230"/>
    </location>
</feature>
<keyword evidence="3" id="KW-1185">Reference proteome</keyword>
<dbReference type="AlphaFoldDB" id="B8AQ24"/>
<accession>B8AQ24</accession>
<name>B8AQ24_ORYSI</name>
<reference evidence="2 3" key="1">
    <citation type="journal article" date="2005" name="PLoS Biol.">
        <title>The genomes of Oryza sativa: a history of duplications.</title>
        <authorList>
            <person name="Yu J."/>
            <person name="Wang J."/>
            <person name="Lin W."/>
            <person name="Li S."/>
            <person name="Li H."/>
            <person name="Zhou J."/>
            <person name="Ni P."/>
            <person name="Dong W."/>
            <person name="Hu S."/>
            <person name="Zeng C."/>
            <person name="Zhang J."/>
            <person name="Zhang Y."/>
            <person name="Li R."/>
            <person name="Xu Z."/>
            <person name="Li S."/>
            <person name="Li X."/>
            <person name="Zheng H."/>
            <person name="Cong L."/>
            <person name="Lin L."/>
            <person name="Yin J."/>
            <person name="Geng J."/>
            <person name="Li G."/>
            <person name="Shi J."/>
            <person name="Liu J."/>
            <person name="Lv H."/>
            <person name="Li J."/>
            <person name="Wang J."/>
            <person name="Deng Y."/>
            <person name="Ran L."/>
            <person name="Shi X."/>
            <person name="Wang X."/>
            <person name="Wu Q."/>
            <person name="Li C."/>
            <person name="Ren X."/>
            <person name="Wang J."/>
            <person name="Wang X."/>
            <person name="Li D."/>
            <person name="Liu D."/>
            <person name="Zhang X."/>
            <person name="Ji Z."/>
            <person name="Zhao W."/>
            <person name="Sun Y."/>
            <person name="Zhang Z."/>
            <person name="Bao J."/>
            <person name="Han Y."/>
            <person name="Dong L."/>
            <person name="Ji J."/>
            <person name="Chen P."/>
            <person name="Wu S."/>
            <person name="Liu J."/>
            <person name="Xiao Y."/>
            <person name="Bu D."/>
            <person name="Tan J."/>
            <person name="Yang L."/>
            <person name="Ye C."/>
            <person name="Zhang J."/>
            <person name="Xu J."/>
            <person name="Zhou Y."/>
            <person name="Yu Y."/>
            <person name="Zhang B."/>
            <person name="Zhuang S."/>
            <person name="Wei H."/>
            <person name="Liu B."/>
            <person name="Lei M."/>
            <person name="Yu H."/>
            <person name="Li Y."/>
            <person name="Xu H."/>
            <person name="Wei S."/>
            <person name="He X."/>
            <person name="Fang L."/>
            <person name="Zhang Z."/>
            <person name="Zhang Y."/>
            <person name="Huang X."/>
            <person name="Su Z."/>
            <person name="Tong W."/>
            <person name="Li J."/>
            <person name="Tong Z."/>
            <person name="Li S."/>
            <person name="Ye J."/>
            <person name="Wang L."/>
            <person name="Fang L."/>
            <person name="Lei T."/>
            <person name="Chen C."/>
            <person name="Chen H."/>
            <person name="Xu Z."/>
            <person name="Li H."/>
            <person name="Huang H."/>
            <person name="Zhang F."/>
            <person name="Xu H."/>
            <person name="Li N."/>
            <person name="Zhao C."/>
            <person name="Li S."/>
            <person name="Dong L."/>
            <person name="Huang Y."/>
            <person name="Li L."/>
            <person name="Xi Y."/>
            <person name="Qi Q."/>
            <person name="Li W."/>
            <person name="Zhang B."/>
            <person name="Hu W."/>
            <person name="Zhang Y."/>
            <person name="Tian X."/>
            <person name="Jiao Y."/>
            <person name="Liang X."/>
            <person name="Jin J."/>
            <person name="Gao L."/>
            <person name="Zheng W."/>
            <person name="Hao B."/>
            <person name="Liu S."/>
            <person name="Wang W."/>
            <person name="Yuan L."/>
            <person name="Cao M."/>
            <person name="McDermott J."/>
            <person name="Samudrala R."/>
            <person name="Wang J."/>
            <person name="Wong G.K."/>
            <person name="Yang H."/>
        </authorList>
    </citation>
    <scope>NUCLEOTIDE SEQUENCE [LARGE SCALE GENOMIC DNA]</scope>
    <source>
        <strain evidence="3">cv. 93-11</strain>
    </source>
</reference>
<dbReference type="Proteomes" id="UP000007015">
    <property type="component" value="Chromosome 3"/>
</dbReference>
<proteinExistence type="predicted"/>
<evidence type="ECO:0000256" key="1">
    <source>
        <dbReference type="SAM" id="MobiDB-lite"/>
    </source>
</evidence>
<gene>
    <name evidence="2" type="ORF">OsI_10363</name>
</gene>
<sequence>MEITGLPRVRFALKPTGLRKSGRTLLRARRIRLSEAATTCPIDATADGRPAAEAMRARHPPWQAQPHSPVASSGPPLPSSRWGSMDRGAADQQADRCPFVSKDSFESLVMEHIRLNGAYWGLTTLDLLHKLHAVEADEFIGPWAVKKGLLCGRTHSGRSSATGSAAAAALRRLLSPSASASASASSPSRSSVAVPVPVRERRRSVLPIQIAPPYPPARRTPPPTVGPPRLRLPVKIRHRAAVLRCLRLLSEIRSTAQPLLCTSASATKGDGNIALDKL</sequence>
<organism evidence="2 3">
    <name type="scientific">Oryza sativa subsp. indica</name>
    <name type="common">Rice</name>
    <dbReference type="NCBI Taxonomy" id="39946"/>
    <lineage>
        <taxon>Eukaryota</taxon>
        <taxon>Viridiplantae</taxon>
        <taxon>Streptophyta</taxon>
        <taxon>Embryophyta</taxon>
        <taxon>Tracheophyta</taxon>
        <taxon>Spermatophyta</taxon>
        <taxon>Magnoliopsida</taxon>
        <taxon>Liliopsida</taxon>
        <taxon>Poales</taxon>
        <taxon>Poaceae</taxon>
        <taxon>BOP clade</taxon>
        <taxon>Oryzoideae</taxon>
        <taxon>Oryzeae</taxon>
        <taxon>Oryzinae</taxon>
        <taxon>Oryza</taxon>
        <taxon>Oryza sativa</taxon>
    </lineage>
</organism>
<evidence type="ECO:0000313" key="3">
    <source>
        <dbReference type="Proteomes" id="UP000007015"/>
    </source>
</evidence>
<dbReference type="EMBL" id="CM000128">
    <property type="protein sequence ID" value="EEC74677.1"/>
    <property type="molecule type" value="Genomic_DNA"/>
</dbReference>
<feature type="compositionally biased region" description="Pro residues" evidence="1">
    <location>
        <begin position="210"/>
        <end position="226"/>
    </location>
</feature>
<dbReference type="STRING" id="39946.B8AQ24"/>